<organism evidence="2 3">
    <name type="scientific">Trichinella spiralis</name>
    <name type="common">Trichina worm</name>
    <dbReference type="NCBI Taxonomy" id="6334"/>
    <lineage>
        <taxon>Eukaryota</taxon>
        <taxon>Metazoa</taxon>
        <taxon>Ecdysozoa</taxon>
        <taxon>Nematoda</taxon>
        <taxon>Enoplea</taxon>
        <taxon>Dorylaimia</taxon>
        <taxon>Trichinellida</taxon>
        <taxon>Trichinellidae</taxon>
        <taxon>Trichinella</taxon>
    </lineage>
</organism>
<gene>
    <name evidence="2" type="ORF">TSPI_04260</name>
</gene>
<name>A0ABR3KD74_TRISP</name>
<protein>
    <submittedName>
        <fullName evidence="2">Glutamyl-tRNA(Gln) amidotransferase subunit</fullName>
    </submittedName>
</protein>
<feature type="region of interest" description="Disordered" evidence="1">
    <location>
        <begin position="32"/>
        <end position="64"/>
    </location>
</feature>
<evidence type="ECO:0000256" key="1">
    <source>
        <dbReference type="SAM" id="MobiDB-lite"/>
    </source>
</evidence>
<evidence type="ECO:0000313" key="3">
    <source>
        <dbReference type="Proteomes" id="UP001558632"/>
    </source>
</evidence>
<dbReference type="Proteomes" id="UP001558632">
    <property type="component" value="Unassembled WGS sequence"/>
</dbReference>
<accession>A0ABR3KD74</accession>
<evidence type="ECO:0000313" key="2">
    <source>
        <dbReference type="EMBL" id="KAL1235353.1"/>
    </source>
</evidence>
<sequence>MDDEEHFADDEMEIEVQTPVIKKKKIRVRKSKKKSVENQFRGQSVRLRDNSKTDNVSNMEGNQNLNDYALPYLSYQKNDGMGTRKRMN</sequence>
<dbReference type="EMBL" id="JBEUSY010000377">
    <property type="protein sequence ID" value="KAL1235353.1"/>
    <property type="molecule type" value="Genomic_DNA"/>
</dbReference>
<keyword evidence="3" id="KW-1185">Reference proteome</keyword>
<proteinExistence type="predicted"/>
<comment type="caution">
    <text evidence="2">The sequence shown here is derived from an EMBL/GenBank/DDBJ whole genome shotgun (WGS) entry which is preliminary data.</text>
</comment>
<feature type="compositionally biased region" description="Polar residues" evidence="1">
    <location>
        <begin position="53"/>
        <end position="64"/>
    </location>
</feature>
<reference evidence="2 3" key="1">
    <citation type="submission" date="2024-07" db="EMBL/GenBank/DDBJ databases">
        <title>Enhanced genomic and transcriptomic resources for Trichinella pseudospiralis and T. spiralis underpin the discovery of pronounced molecular differences between stages and species.</title>
        <authorList>
            <person name="Pasi K.K."/>
            <person name="La Rosa G."/>
            <person name="Gomez-Morales M.A."/>
            <person name="Tosini F."/>
            <person name="Sumanam S."/>
            <person name="Young N.D."/>
            <person name="Chang B.C."/>
            <person name="Robin G.B."/>
        </authorList>
    </citation>
    <scope>NUCLEOTIDE SEQUENCE [LARGE SCALE GENOMIC DNA]</scope>
    <source>
        <strain evidence="2">ISS534</strain>
    </source>
</reference>